<keyword evidence="2" id="KW-0812">Transmembrane</keyword>
<feature type="region of interest" description="Disordered" evidence="1">
    <location>
        <begin position="146"/>
        <end position="216"/>
    </location>
</feature>
<feature type="transmembrane region" description="Helical" evidence="2">
    <location>
        <begin position="89"/>
        <end position="109"/>
    </location>
</feature>
<feature type="compositionally biased region" description="Acidic residues" evidence="1">
    <location>
        <begin position="206"/>
        <end position="216"/>
    </location>
</feature>
<feature type="transmembrane region" description="Helical" evidence="2">
    <location>
        <begin position="24"/>
        <end position="44"/>
    </location>
</feature>
<accession>A0A6A6U255</accession>
<keyword evidence="2" id="KW-1133">Transmembrane helix</keyword>
<evidence type="ECO:0000256" key="2">
    <source>
        <dbReference type="SAM" id="Phobius"/>
    </source>
</evidence>
<reference evidence="3" key="1">
    <citation type="journal article" date="2020" name="Stud. Mycol.">
        <title>101 Dothideomycetes genomes: a test case for predicting lifestyles and emergence of pathogens.</title>
        <authorList>
            <person name="Haridas S."/>
            <person name="Albert R."/>
            <person name="Binder M."/>
            <person name="Bloem J."/>
            <person name="Labutti K."/>
            <person name="Salamov A."/>
            <person name="Andreopoulos B."/>
            <person name="Baker S."/>
            <person name="Barry K."/>
            <person name="Bills G."/>
            <person name="Bluhm B."/>
            <person name="Cannon C."/>
            <person name="Castanera R."/>
            <person name="Culley D."/>
            <person name="Daum C."/>
            <person name="Ezra D."/>
            <person name="Gonzalez J."/>
            <person name="Henrissat B."/>
            <person name="Kuo A."/>
            <person name="Liang C."/>
            <person name="Lipzen A."/>
            <person name="Lutzoni F."/>
            <person name="Magnuson J."/>
            <person name="Mondo S."/>
            <person name="Nolan M."/>
            <person name="Ohm R."/>
            <person name="Pangilinan J."/>
            <person name="Park H.-J."/>
            <person name="Ramirez L."/>
            <person name="Alfaro M."/>
            <person name="Sun H."/>
            <person name="Tritt A."/>
            <person name="Yoshinaga Y."/>
            <person name="Zwiers L.-H."/>
            <person name="Turgeon B."/>
            <person name="Goodwin S."/>
            <person name="Spatafora J."/>
            <person name="Crous P."/>
            <person name="Grigoriev I."/>
        </authorList>
    </citation>
    <scope>NUCLEOTIDE SEQUENCE</scope>
    <source>
        <strain evidence="3">CBS 115976</strain>
    </source>
</reference>
<feature type="compositionally biased region" description="Polar residues" evidence="1">
    <location>
        <begin position="177"/>
        <end position="189"/>
    </location>
</feature>
<sequence>MDGAEQLVSGDDGESSLPQGTGNFVLGLLRLLWPAIAYPTYWLWRLVVIIVQPVKYMLQLLAIPFILLKRAIFALVLMPFRLIMKFEAILTFIFVAILIGGAAGLILYFTSSLTDQLLGLQPPAKPSKTSHSPLEKDGLPRSVAEYRKSRQRKKKQQDKQVQSPREERMFRDMMASASGTDVRQSNSAWDSAGFSGRLPLSTQTILEEDDSSSSAS</sequence>
<dbReference type="OrthoDB" id="4499303at2759"/>
<dbReference type="EMBL" id="MU004239">
    <property type="protein sequence ID" value="KAF2666202.1"/>
    <property type="molecule type" value="Genomic_DNA"/>
</dbReference>
<gene>
    <name evidence="3" type="ORF">BT63DRAFT_416604</name>
</gene>
<keyword evidence="4" id="KW-1185">Reference proteome</keyword>
<organism evidence="3 4">
    <name type="scientific">Microthyrium microscopicum</name>
    <dbReference type="NCBI Taxonomy" id="703497"/>
    <lineage>
        <taxon>Eukaryota</taxon>
        <taxon>Fungi</taxon>
        <taxon>Dikarya</taxon>
        <taxon>Ascomycota</taxon>
        <taxon>Pezizomycotina</taxon>
        <taxon>Dothideomycetes</taxon>
        <taxon>Dothideomycetes incertae sedis</taxon>
        <taxon>Microthyriales</taxon>
        <taxon>Microthyriaceae</taxon>
        <taxon>Microthyrium</taxon>
    </lineage>
</organism>
<proteinExistence type="predicted"/>
<evidence type="ECO:0000256" key="1">
    <source>
        <dbReference type="SAM" id="MobiDB-lite"/>
    </source>
</evidence>
<name>A0A6A6U255_9PEZI</name>
<feature type="transmembrane region" description="Helical" evidence="2">
    <location>
        <begin position="56"/>
        <end position="77"/>
    </location>
</feature>
<dbReference type="AlphaFoldDB" id="A0A6A6U255"/>
<protein>
    <submittedName>
        <fullName evidence="3">Uncharacterized protein</fullName>
    </submittedName>
</protein>
<evidence type="ECO:0000313" key="3">
    <source>
        <dbReference type="EMBL" id="KAF2666202.1"/>
    </source>
</evidence>
<evidence type="ECO:0000313" key="4">
    <source>
        <dbReference type="Proteomes" id="UP000799302"/>
    </source>
</evidence>
<dbReference type="Proteomes" id="UP000799302">
    <property type="component" value="Unassembled WGS sequence"/>
</dbReference>
<keyword evidence="2" id="KW-0472">Membrane</keyword>